<accession>A0ABP7A7H5</accession>
<dbReference type="EMBL" id="BAABAB010000022">
    <property type="protein sequence ID" value="GAA3626386.1"/>
    <property type="molecule type" value="Genomic_DNA"/>
</dbReference>
<evidence type="ECO:0000313" key="4">
    <source>
        <dbReference type="Proteomes" id="UP001501490"/>
    </source>
</evidence>
<sequence>MASKRTALIVAGGVLVLGAGVGAATLASADPTPSAGPTAGPSAQPAGPDGRGGPGAGPGGHGPRGRLAPERLAKQLAAKLGVDETKVAEAITAFREASRPTRPAQPDSSTQPTPGSPPSPGSRPARPDPSARDEALAKAIAAKLGIDQAKVKSALDEIRSADEAAAKADGKARLTERLDAAVKAGTLTRAEADAVLKAYDKGVIGPR</sequence>
<gene>
    <name evidence="3" type="ORF">GCM10022236_30800</name>
</gene>
<feature type="compositionally biased region" description="Basic and acidic residues" evidence="1">
    <location>
        <begin position="125"/>
        <end position="134"/>
    </location>
</feature>
<proteinExistence type="predicted"/>
<evidence type="ECO:0008006" key="5">
    <source>
        <dbReference type="Google" id="ProtNLM"/>
    </source>
</evidence>
<keyword evidence="4" id="KW-1185">Reference proteome</keyword>
<dbReference type="RefSeq" id="WP_344806099.1">
    <property type="nucleotide sequence ID" value="NZ_BAABAB010000022.1"/>
</dbReference>
<keyword evidence="2" id="KW-0732">Signal</keyword>
<evidence type="ECO:0000256" key="2">
    <source>
        <dbReference type="SAM" id="SignalP"/>
    </source>
</evidence>
<feature type="chain" id="PRO_5046611133" description="Clp amino terminal domain-containing protein, pathogenicity island component" evidence="2">
    <location>
        <begin position="30"/>
        <end position="207"/>
    </location>
</feature>
<organism evidence="3 4">
    <name type="scientific">Microlunatus ginsengisoli</name>
    <dbReference type="NCBI Taxonomy" id="363863"/>
    <lineage>
        <taxon>Bacteria</taxon>
        <taxon>Bacillati</taxon>
        <taxon>Actinomycetota</taxon>
        <taxon>Actinomycetes</taxon>
        <taxon>Propionibacteriales</taxon>
        <taxon>Propionibacteriaceae</taxon>
        <taxon>Microlunatus</taxon>
    </lineage>
</organism>
<feature type="signal peptide" evidence="2">
    <location>
        <begin position="1"/>
        <end position="29"/>
    </location>
</feature>
<dbReference type="Proteomes" id="UP001501490">
    <property type="component" value="Unassembled WGS sequence"/>
</dbReference>
<feature type="region of interest" description="Disordered" evidence="1">
    <location>
        <begin position="26"/>
        <end position="134"/>
    </location>
</feature>
<reference evidence="4" key="1">
    <citation type="journal article" date="2019" name="Int. J. Syst. Evol. Microbiol.">
        <title>The Global Catalogue of Microorganisms (GCM) 10K type strain sequencing project: providing services to taxonomists for standard genome sequencing and annotation.</title>
        <authorList>
            <consortium name="The Broad Institute Genomics Platform"/>
            <consortium name="The Broad Institute Genome Sequencing Center for Infectious Disease"/>
            <person name="Wu L."/>
            <person name="Ma J."/>
        </authorList>
    </citation>
    <scope>NUCLEOTIDE SEQUENCE [LARGE SCALE GENOMIC DNA]</scope>
    <source>
        <strain evidence="4">JCM 16929</strain>
    </source>
</reference>
<evidence type="ECO:0000313" key="3">
    <source>
        <dbReference type="EMBL" id="GAA3626386.1"/>
    </source>
</evidence>
<protein>
    <recommendedName>
        <fullName evidence="5">Clp amino terminal domain-containing protein, pathogenicity island component</fullName>
    </recommendedName>
</protein>
<name>A0ABP7A7H5_9ACTN</name>
<feature type="compositionally biased region" description="Gly residues" evidence="1">
    <location>
        <begin position="49"/>
        <end position="62"/>
    </location>
</feature>
<evidence type="ECO:0000256" key="1">
    <source>
        <dbReference type="SAM" id="MobiDB-lite"/>
    </source>
</evidence>
<comment type="caution">
    <text evidence="3">The sequence shown here is derived from an EMBL/GenBank/DDBJ whole genome shotgun (WGS) entry which is preliminary data.</text>
</comment>